<dbReference type="InterPro" id="IPR001007">
    <property type="entry name" value="VWF_dom"/>
</dbReference>
<dbReference type="Gene3D" id="2.10.70.10">
    <property type="entry name" value="Complement Module, domain 1"/>
    <property type="match status" value="2"/>
</dbReference>
<dbReference type="Pfam" id="PF00093">
    <property type="entry name" value="VWC"/>
    <property type="match status" value="1"/>
</dbReference>
<evidence type="ECO:0000256" key="1">
    <source>
        <dbReference type="ARBA" id="ARBA00004613"/>
    </source>
</evidence>
<gene>
    <name evidence="6" type="ORF">U0070_008249</name>
</gene>
<name>A0AAW0I6T4_MYOGA</name>
<evidence type="ECO:0000259" key="4">
    <source>
        <dbReference type="PROSITE" id="PS50184"/>
    </source>
</evidence>
<dbReference type="Proteomes" id="UP001488838">
    <property type="component" value="Unassembled WGS sequence"/>
</dbReference>
<dbReference type="PANTHER" id="PTHR46698">
    <property type="entry name" value="CROSSVEINLESS 2"/>
    <property type="match status" value="1"/>
</dbReference>
<evidence type="ECO:0008006" key="8">
    <source>
        <dbReference type="Google" id="ProtNLM"/>
    </source>
</evidence>
<proteinExistence type="predicted"/>
<feature type="domain" description="VWFC" evidence="4">
    <location>
        <begin position="63"/>
        <end position="117"/>
    </location>
</feature>
<evidence type="ECO:0000256" key="3">
    <source>
        <dbReference type="ARBA" id="ARBA00022729"/>
    </source>
</evidence>
<evidence type="ECO:0000313" key="7">
    <source>
        <dbReference type="Proteomes" id="UP001488838"/>
    </source>
</evidence>
<evidence type="ECO:0000259" key="5">
    <source>
        <dbReference type="PROSITE" id="PS51233"/>
    </source>
</evidence>
<dbReference type="SUPFAM" id="SSF57603">
    <property type="entry name" value="FnI-like domain"/>
    <property type="match status" value="2"/>
</dbReference>
<dbReference type="Pfam" id="PF00094">
    <property type="entry name" value="VWD"/>
    <property type="match status" value="1"/>
</dbReference>
<evidence type="ECO:0000313" key="6">
    <source>
        <dbReference type="EMBL" id="KAK7810062.1"/>
    </source>
</evidence>
<keyword evidence="2" id="KW-0964">Secreted</keyword>
<dbReference type="GO" id="GO:0005576">
    <property type="term" value="C:extracellular region"/>
    <property type="evidence" value="ECO:0007669"/>
    <property type="project" value="UniProtKB-SubCell"/>
</dbReference>
<dbReference type="EMBL" id="JBBHLL010000205">
    <property type="protein sequence ID" value="KAK7810062.1"/>
    <property type="molecule type" value="Genomic_DNA"/>
</dbReference>
<comment type="subcellular location">
    <subcellularLocation>
        <location evidence="1">Secreted</location>
    </subcellularLocation>
</comment>
<feature type="non-terminal residue" evidence="6">
    <location>
        <position position="750"/>
    </location>
</feature>
<dbReference type="PANTHER" id="PTHR46698:SF4">
    <property type="entry name" value="CROSSVEINLESS 2"/>
    <property type="match status" value="1"/>
</dbReference>
<dbReference type="FunFam" id="2.10.70.10:FF:000034">
    <property type="entry name" value="BMP-binding endothelial regulator protein"/>
    <property type="match status" value="1"/>
</dbReference>
<feature type="domain" description="VWFD" evidence="5">
    <location>
        <begin position="300"/>
        <end position="551"/>
    </location>
</feature>
<dbReference type="PROSITE" id="PS51233">
    <property type="entry name" value="VWFD"/>
    <property type="match status" value="1"/>
</dbReference>
<dbReference type="PROSITE" id="PS50184">
    <property type="entry name" value="VWFC_2"/>
    <property type="match status" value="1"/>
</dbReference>
<dbReference type="AlphaFoldDB" id="A0AAW0I6T4"/>
<sequence length="750" mass="83882">MLMNILSNGVFLQQRPSSMETLSFELESPELRPKTELSLLSQNSGGYKDIAIGQRKVFDLPFGSCLFRSDVYDNGSSFLYDNCTVCTCKDSTMVCKKKCSQPGVCDNNGDACCEECLLRVPPDDGKVCKFGSKVFRDGEMWSSVNCSICACVKGRTECRKKQCVPVSSCPQTKLGSSAKLVARVTRLSRPLWRFQLDASSAACSWVGGFCWETALFPVDHAGCATLRPGTSIRPRKDFTQPIRPLLQLKPVPWRDCGLQNQLLVSRHPSNLPSPSHFPFSEPAQDLRRSGKILNRKGCCPICTERRQLEKATQLEGHREATRCTCTCSAISKSAGMLLCFLSVELQVLVKNDARRTRSFSWTKSVELVLGDSTISLQQHLTVRWNGSRIALPCHTPHFHIDLDGYLLKVTTKAVDYRESVSNQKPKQYKKQVGKDPLVRRANGKALPAVEGMRLLLAGPDATTTKLPKGSESILPLSVVTMDPLGSLEISWDGDSFVEVMAAPHLKGKLCGLCGNYNGHKRDDLIGGDGNFKFDVDDFAESWRVESNEFCNRPQRKPVPELCQGTVKVKLRAHRECQKLKSWEFQTCHSTMDYTTFYSWNHCETSKAPHGPSCIGKVIIVLRSEDELLMMFSSWCQLLSPLQLSFPERCTAHAAWGQRLGPEEVLDWLSCIIVTQESEPEPEFSYLLNCFPLCSQCRDNLYTFERCEMPPLCFVLVVAGVDLVHVFMKLTVQRMRTNESSGIDLCPYDGS</sequence>
<dbReference type="FunFam" id="2.10.70.10:FF:000037">
    <property type="entry name" value="BMP-binding endothelial regulator protein-like"/>
    <property type="match status" value="1"/>
</dbReference>
<evidence type="ECO:0000256" key="2">
    <source>
        <dbReference type="ARBA" id="ARBA00022525"/>
    </source>
</evidence>
<keyword evidence="7" id="KW-1185">Reference proteome</keyword>
<accession>A0AAW0I6T4</accession>
<comment type="caution">
    <text evidence="6">The sequence shown here is derived from an EMBL/GenBank/DDBJ whole genome shotgun (WGS) entry which is preliminary data.</text>
</comment>
<keyword evidence="3" id="KW-0732">Signal</keyword>
<protein>
    <recommendedName>
        <fullName evidence="8">VWFD domain-containing protein</fullName>
    </recommendedName>
</protein>
<reference evidence="6 7" key="1">
    <citation type="journal article" date="2023" name="bioRxiv">
        <title>Conserved and derived expression patterns and positive selection on dental genes reveal complex evolutionary context of ever-growing rodent molars.</title>
        <authorList>
            <person name="Calamari Z.T."/>
            <person name="Song A."/>
            <person name="Cohen E."/>
            <person name="Akter M."/>
            <person name="Roy R.D."/>
            <person name="Hallikas O."/>
            <person name="Christensen M.M."/>
            <person name="Li P."/>
            <person name="Marangoni P."/>
            <person name="Jernvall J."/>
            <person name="Klein O.D."/>
        </authorList>
    </citation>
    <scope>NUCLEOTIDE SEQUENCE [LARGE SCALE GENOMIC DNA]</scope>
    <source>
        <strain evidence="6">V071</strain>
    </source>
</reference>
<dbReference type="InterPro" id="IPR052424">
    <property type="entry name" value="Kielin_Chordin-BMP_Reg"/>
</dbReference>
<dbReference type="SMART" id="SM00214">
    <property type="entry name" value="VWC"/>
    <property type="match status" value="2"/>
</dbReference>
<organism evidence="6 7">
    <name type="scientific">Myodes glareolus</name>
    <name type="common">Bank vole</name>
    <name type="synonym">Clethrionomys glareolus</name>
    <dbReference type="NCBI Taxonomy" id="447135"/>
    <lineage>
        <taxon>Eukaryota</taxon>
        <taxon>Metazoa</taxon>
        <taxon>Chordata</taxon>
        <taxon>Craniata</taxon>
        <taxon>Vertebrata</taxon>
        <taxon>Euteleostomi</taxon>
        <taxon>Mammalia</taxon>
        <taxon>Eutheria</taxon>
        <taxon>Euarchontoglires</taxon>
        <taxon>Glires</taxon>
        <taxon>Rodentia</taxon>
        <taxon>Myomorpha</taxon>
        <taxon>Muroidea</taxon>
        <taxon>Cricetidae</taxon>
        <taxon>Arvicolinae</taxon>
        <taxon>Myodes</taxon>
    </lineage>
</organism>
<dbReference type="InterPro" id="IPR001846">
    <property type="entry name" value="VWF_type-D"/>
</dbReference>